<dbReference type="SUPFAM" id="SSF141571">
    <property type="entry name" value="Pentapeptide repeat-like"/>
    <property type="match status" value="1"/>
</dbReference>
<dbReference type="Gene3D" id="1.20.1280.50">
    <property type="match status" value="1"/>
</dbReference>
<evidence type="ECO:0000313" key="3">
    <source>
        <dbReference type="EMBL" id="AVK76723.1"/>
    </source>
</evidence>
<dbReference type="Gene3D" id="2.20.110.10">
    <property type="entry name" value="Histone H3 K4-specific methyltransferase SET7/9 N-terminal domain"/>
    <property type="match status" value="1"/>
</dbReference>
<dbReference type="PANTHER" id="PTHR23084:SF262">
    <property type="entry name" value="FYVE-TYPE DOMAIN-CONTAINING PROTEIN"/>
    <property type="match status" value="1"/>
</dbReference>
<dbReference type="Gene3D" id="2.160.20.80">
    <property type="entry name" value="E3 ubiquitin-protein ligase SopA"/>
    <property type="match status" value="1"/>
</dbReference>
<dbReference type="Proteomes" id="UP000249758">
    <property type="component" value="Segment"/>
</dbReference>
<sequence length="797" mass="86862">MACQPLAGDRVMQLLDMPIELLARTMELLSVRDVACFEGVCASTQNLARCDRLWAHLYRRDFGTVGLAQEHTDAALYGRGFRWFYMLAIARQRKRPLYLCNGRYIHVVSSPDGSTCESGEWTVAFDDASTTTRLVLDGYASATFVPKATANTKKVLGKVDENVCLKEGIWRAGSFVGPARLVYHTGLWFRADRYSALGACGQGELHHIDGDRYVGSFVDGLRDGFGTYRWPKNNECLAGEWLRGSRCGRCVATGVTTDNKTFAGQCSDGKYKGSGIMRDPDGTVHESVFESINTTSVYAITRRPLQVGGRAAVVTTRTIYSDLGDSTWRTDTIDAGRAYVRTDAKDAVRITQPASGDVIIGGPAYMILAAVGDVCDDNPRLAGRRIWGHAWTKSPDTRRSPLAALPADPCSTDARLWAAYLASSQCLVDADVAAKCRASLSDAAEQAGVSLEWCPSEDDRPRAVLGLGLPFGRLLTTVDLGPPQQEEGEEAPATCGGAQCTKPHNGRGAWVRCFLSGTVVPAADCDFLPSGRLYARDRLDTWFLFAGPHRATDPQTGDNLCVGRDWRLPWCAWMACAPPDLLGWAVRDAAVRYPKSCRLIKEHVRAVAASVTGALHQRRAAITDPWSLMASNMDTLNVPDCSDDIMVVGFDGLALTHVEWRHSLWEPRGSWRLGAPANPPVDPTVQPFEAPDRDMAPVAYLFSHGVINTDLKAPSFMGSTLVSVYFFGQQFDGASFAGATLTACAFVRCRFRDTAFFGAFVGDCVFYDCSVVDSGHPDGQPVDDKAILDRIRSAGFV</sequence>
<protein>
    <submittedName>
        <fullName evidence="3">Morn repeat domain containing protein</fullName>
    </submittedName>
</protein>
<dbReference type="SUPFAM" id="SSF82185">
    <property type="entry name" value="Histone H3 K4-specific methyltransferase SET7/9 N-terminal domain"/>
    <property type="match status" value="1"/>
</dbReference>
<accession>A0A2U7UE63</accession>
<proteinExistence type="predicted"/>
<dbReference type="RefSeq" id="YP_009480719.1">
    <property type="nucleotide sequence ID" value="NC_037665.1"/>
</dbReference>
<keyword evidence="1" id="KW-0677">Repeat</keyword>
<dbReference type="PANTHER" id="PTHR23084">
    <property type="entry name" value="PHOSPHATIDYLINOSITOL-4-PHOSPHATE 5-KINASE RELATED"/>
    <property type="match status" value="1"/>
</dbReference>
<feature type="domain" description="F-box" evidence="2">
    <location>
        <begin position="11"/>
        <end position="57"/>
    </location>
</feature>
<dbReference type="InterPro" id="IPR001810">
    <property type="entry name" value="F-box_dom"/>
</dbReference>
<dbReference type="Pfam" id="PF02493">
    <property type="entry name" value="MORN"/>
    <property type="match status" value="2"/>
</dbReference>
<dbReference type="InterPro" id="IPR036047">
    <property type="entry name" value="F-box-like_dom_sf"/>
</dbReference>
<dbReference type="PROSITE" id="PS50181">
    <property type="entry name" value="FBOX"/>
    <property type="match status" value="1"/>
</dbReference>
<dbReference type="InterPro" id="IPR003409">
    <property type="entry name" value="MORN"/>
</dbReference>
<gene>
    <name evidence="3" type="ORF">pmac_cds_35</name>
</gene>
<evidence type="ECO:0000259" key="2">
    <source>
        <dbReference type="PROSITE" id="PS50181"/>
    </source>
</evidence>
<dbReference type="SMART" id="SM00698">
    <property type="entry name" value="MORN"/>
    <property type="match status" value="1"/>
</dbReference>
<organism evidence="3">
    <name type="scientific">Pandoravirus macleodensis</name>
    <dbReference type="NCBI Taxonomy" id="2107707"/>
    <lineage>
        <taxon>Viruses</taxon>
        <taxon>Pandoravirus</taxon>
    </lineage>
</organism>
<dbReference type="GeneID" id="36841178"/>
<dbReference type="SUPFAM" id="SSF81383">
    <property type="entry name" value="F-box domain"/>
    <property type="match status" value="1"/>
</dbReference>
<dbReference type="KEGG" id="vg:36841178"/>
<evidence type="ECO:0000256" key="1">
    <source>
        <dbReference type="ARBA" id="ARBA00022737"/>
    </source>
</evidence>
<reference evidence="3" key="1">
    <citation type="journal article" date="2018" name="Nat. Commun.">
        <title>Diversity and evolution of the emerging Pandoraviridae family.</title>
        <authorList>
            <person name="Legendre M."/>
            <person name="Fabre E."/>
            <person name="Poirot O."/>
            <person name="Jeudy S."/>
            <person name="Lartigue A."/>
            <person name="Alempic J.M."/>
            <person name="Beucher L."/>
            <person name="Philippe N."/>
            <person name="Bertaux L."/>
            <person name="Christo-Foroux E."/>
            <person name="Labadie K."/>
            <person name="Coute Y."/>
            <person name="Abergel C."/>
            <person name="Claverie J.M."/>
        </authorList>
    </citation>
    <scope>NUCLEOTIDE SEQUENCE [LARGE SCALE GENOMIC DNA]</scope>
    <source>
        <strain evidence="3">Macleodensis</strain>
    </source>
</reference>
<name>A0A2U7UE63_9VIRU</name>
<dbReference type="EMBL" id="MG011691">
    <property type="protein sequence ID" value="AVK76723.1"/>
    <property type="molecule type" value="Genomic_DNA"/>
</dbReference>